<feature type="compositionally biased region" description="Basic and acidic residues" evidence="2">
    <location>
        <begin position="105"/>
        <end position="122"/>
    </location>
</feature>
<feature type="compositionally biased region" description="Polar residues" evidence="2">
    <location>
        <begin position="139"/>
        <end position="153"/>
    </location>
</feature>
<dbReference type="EMBL" id="CAJVCH010003059">
    <property type="protein sequence ID" value="CAG7647065.1"/>
    <property type="molecule type" value="Genomic_DNA"/>
</dbReference>
<feature type="region of interest" description="Disordered" evidence="2">
    <location>
        <begin position="283"/>
        <end position="303"/>
    </location>
</feature>
<dbReference type="SMART" id="SM00020">
    <property type="entry name" value="Tryp_SPc"/>
    <property type="match status" value="1"/>
</dbReference>
<evidence type="ECO:0000256" key="2">
    <source>
        <dbReference type="SAM" id="MobiDB-lite"/>
    </source>
</evidence>
<dbReference type="Pfam" id="PF00089">
    <property type="entry name" value="Trypsin"/>
    <property type="match status" value="1"/>
</dbReference>
<keyword evidence="3" id="KW-0732">Signal</keyword>
<feature type="compositionally biased region" description="Low complexity" evidence="2">
    <location>
        <begin position="154"/>
        <end position="171"/>
    </location>
</feature>
<dbReference type="PANTHER" id="PTHR24252">
    <property type="entry name" value="ACROSIN-RELATED"/>
    <property type="match status" value="1"/>
</dbReference>
<feature type="region of interest" description="Disordered" evidence="2">
    <location>
        <begin position="29"/>
        <end position="89"/>
    </location>
</feature>
<feature type="signal peptide" evidence="3">
    <location>
        <begin position="1"/>
        <end position="22"/>
    </location>
</feature>
<dbReference type="PROSITE" id="PS00134">
    <property type="entry name" value="TRYPSIN_HIS"/>
    <property type="match status" value="1"/>
</dbReference>
<protein>
    <recommendedName>
        <fullName evidence="4">Peptidase S1 domain-containing protein</fullName>
    </recommendedName>
</protein>
<evidence type="ECO:0000313" key="5">
    <source>
        <dbReference type="EMBL" id="CAG7647065.1"/>
    </source>
</evidence>
<dbReference type="AlphaFoldDB" id="A0A8J2J556"/>
<gene>
    <name evidence="5" type="ORF">AFUS01_LOCUS613</name>
</gene>
<feature type="chain" id="PRO_5035175399" description="Peptidase S1 domain-containing protein" evidence="3">
    <location>
        <begin position="23"/>
        <end position="593"/>
    </location>
</feature>
<dbReference type="PROSITE" id="PS50240">
    <property type="entry name" value="TRYPSIN_DOM"/>
    <property type="match status" value="1"/>
</dbReference>
<comment type="caution">
    <text evidence="5">The sequence shown here is derived from an EMBL/GenBank/DDBJ whole genome shotgun (WGS) entry which is preliminary data.</text>
</comment>
<evidence type="ECO:0000256" key="1">
    <source>
        <dbReference type="ARBA" id="ARBA00023157"/>
    </source>
</evidence>
<feature type="compositionally biased region" description="Acidic residues" evidence="2">
    <location>
        <begin position="70"/>
        <end position="83"/>
    </location>
</feature>
<feature type="compositionally biased region" description="Polar residues" evidence="2">
    <location>
        <begin position="172"/>
        <end position="197"/>
    </location>
</feature>
<feature type="compositionally biased region" description="Polar residues" evidence="2">
    <location>
        <begin position="29"/>
        <end position="52"/>
    </location>
</feature>
<feature type="domain" description="Peptidase S1" evidence="4">
    <location>
        <begin position="341"/>
        <end position="593"/>
    </location>
</feature>
<dbReference type="OrthoDB" id="546450at2759"/>
<reference evidence="5" key="1">
    <citation type="submission" date="2021-06" db="EMBL/GenBank/DDBJ databases">
        <authorList>
            <person name="Hodson N. C."/>
            <person name="Mongue J. A."/>
            <person name="Jaron S. K."/>
        </authorList>
    </citation>
    <scope>NUCLEOTIDE SEQUENCE</scope>
</reference>
<evidence type="ECO:0000256" key="3">
    <source>
        <dbReference type="SAM" id="SignalP"/>
    </source>
</evidence>
<dbReference type="PANTHER" id="PTHR24252:SF7">
    <property type="entry name" value="HYALIN"/>
    <property type="match status" value="1"/>
</dbReference>
<dbReference type="InterPro" id="IPR001254">
    <property type="entry name" value="Trypsin_dom"/>
</dbReference>
<keyword evidence="1" id="KW-1015">Disulfide bond</keyword>
<dbReference type="CDD" id="cd00190">
    <property type="entry name" value="Tryp_SPc"/>
    <property type="match status" value="1"/>
</dbReference>
<accession>A0A8J2J556</accession>
<feature type="region of interest" description="Disordered" evidence="2">
    <location>
        <begin position="134"/>
        <end position="223"/>
    </location>
</feature>
<evidence type="ECO:0000313" key="6">
    <source>
        <dbReference type="Proteomes" id="UP000708208"/>
    </source>
</evidence>
<dbReference type="GO" id="GO:0004252">
    <property type="term" value="F:serine-type endopeptidase activity"/>
    <property type="evidence" value="ECO:0007669"/>
    <property type="project" value="InterPro"/>
</dbReference>
<feature type="compositionally biased region" description="Polar residues" evidence="2">
    <location>
        <begin position="287"/>
        <end position="296"/>
    </location>
</feature>
<keyword evidence="6" id="KW-1185">Reference proteome</keyword>
<feature type="region of interest" description="Disordered" evidence="2">
    <location>
        <begin position="102"/>
        <end position="122"/>
    </location>
</feature>
<dbReference type="GO" id="GO:0006508">
    <property type="term" value="P:proteolysis"/>
    <property type="evidence" value="ECO:0007669"/>
    <property type="project" value="InterPro"/>
</dbReference>
<sequence>MKQSTFFILVLSPVLLVQIALGLPTQTNTFLETSGTTLPQSDDTTDDGTTPISFARQEEVGPTGPPGPPEIDEESDEDEEEEVTERVTTFRPVLTRKKVATSDFGHVKPDPEFGTNERERPIGTKIEDFENQLQEEEVQVSSGTATGTLQSSGVETQSEVDSQSVVDTQSVKDTQTVVDTQSVKDTQSEVDTQSVKDPQSVVDPQSLVDPQSVVDPQSPLNSDNLSEQQILEEAIAATTLMIPQVTSQTVTTTTTTSTSQHEWVAEIGNGSAPEVKPVLEEEKVGVQATSERSGVSDNDELQRGGVTEIFQEVSSSTTNLIENVTSSDFERDWALSTGDEILSDPQAKAGCECGRVPFKVSDAGVNQWPWTGAVVTNGIFAGGRPHCGATLINSKYVLTAAHCVDGLLPYRTQVWLTVHDNLQNSVSSSGTLKLEVEKILMHPNYNRRSNENDIALVALVEPVSIGQSYFVPACVPAGKNEYSEFVGRMAAWGSSELGPYNTRINNNKICKMDMPILSNDVCDRDTTHKGRITKTMICAGFLTPKNNADCVSDAGGGLIISNGGRHTLVGITSYGYTPNRAYSPTVHTRVSGL</sequence>
<feature type="compositionally biased region" description="Polar residues" evidence="2">
    <location>
        <begin position="214"/>
        <end position="223"/>
    </location>
</feature>
<dbReference type="Proteomes" id="UP000708208">
    <property type="component" value="Unassembled WGS sequence"/>
</dbReference>
<dbReference type="FunFam" id="2.40.10.10:FF:000068">
    <property type="entry name" value="transmembrane protease serine 2"/>
    <property type="match status" value="1"/>
</dbReference>
<organism evidence="5 6">
    <name type="scientific">Allacma fusca</name>
    <dbReference type="NCBI Taxonomy" id="39272"/>
    <lineage>
        <taxon>Eukaryota</taxon>
        <taxon>Metazoa</taxon>
        <taxon>Ecdysozoa</taxon>
        <taxon>Arthropoda</taxon>
        <taxon>Hexapoda</taxon>
        <taxon>Collembola</taxon>
        <taxon>Symphypleona</taxon>
        <taxon>Sminthuridae</taxon>
        <taxon>Allacma</taxon>
    </lineage>
</organism>
<name>A0A8J2J556_9HEXA</name>
<evidence type="ECO:0000259" key="4">
    <source>
        <dbReference type="PROSITE" id="PS50240"/>
    </source>
</evidence>
<proteinExistence type="predicted"/>
<dbReference type="InterPro" id="IPR018114">
    <property type="entry name" value="TRYPSIN_HIS"/>
</dbReference>